<feature type="transmembrane region" description="Helical" evidence="1">
    <location>
        <begin position="156"/>
        <end position="176"/>
    </location>
</feature>
<dbReference type="AlphaFoldDB" id="A0A8S2KQF6"/>
<feature type="transmembrane region" description="Helical" evidence="1">
    <location>
        <begin position="122"/>
        <end position="140"/>
    </location>
</feature>
<feature type="transmembrane region" description="Helical" evidence="1">
    <location>
        <begin position="246"/>
        <end position="266"/>
    </location>
</feature>
<reference evidence="2" key="1">
    <citation type="submission" date="2021-02" db="EMBL/GenBank/DDBJ databases">
        <authorList>
            <person name="Nowell W R."/>
        </authorList>
    </citation>
    <scope>NUCLEOTIDE SEQUENCE</scope>
</reference>
<sequence>MISNKIFWIIWGIFLAYSIFLSPRHNETTKSTSVYIRKLMLGPWNNIDPYVIALFWFLGIWPFVYMSVLLVDGQNQRLNGSLASLLAMALGGFILLPYFALRRSETTKQFRSNLFVRIFESKLVTILLMIAAIGFALYALKFGDIHAFLHEFRTHQFIHIMTIDFFVVSFLFPACCNRSSFCCATYGLAQNLLAFIFSAVLIDYCRKFLDDGFNPFSSSSASQCTDSLTNDIVSQLDTLTSLHKSLLAVAVLILLSTLAFAGIYIYTLTRACLSNRTSNNPTPSYPNGSAPTAYYDIYGNLRPYVGPMTQEIPPNAIPYNHPYQQNPAFYKNQQVLGDKYR</sequence>
<accession>A0A8S2KQF6</accession>
<feature type="transmembrane region" description="Helical" evidence="1">
    <location>
        <begin position="47"/>
        <end position="70"/>
    </location>
</feature>
<organism evidence="2 3">
    <name type="scientific">Rotaria magnacalcarata</name>
    <dbReference type="NCBI Taxonomy" id="392030"/>
    <lineage>
        <taxon>Eukaryota</taxon>
        <taxon>Metazoa</taxon>
        <taxon>Spiralia</taxon>
        <taxon>Gnathifera</taxon>
        <taxon>Rotifera</taxon>
        <taxon>Eurotatoria</taxon>
        <taxon>Bdelloidea</taxon>
        <taxon>Philodinida</taxon>
        <taxon>Philodinidae</taxon>
        <taxon>Rotaria</taxon>
    </lineage>
</organism>
<name>A0A8S2KQF6_9BILA</name>
<evidence type="ECO:0000256" key="1">
    <source>
        <dbReference type="SAM" id="Phobius"/>
    </source>
</evidence>
<comment type="caution">
    <text evidence="2">The sequence shown here is derived from an EMBL/GenBank/DDBJ whole genome shotgun (WGS) entry which is preliminary data.</text>
</comment>
<dbReference type="PANTHER" id="PTHR36009:SF3">
    <property type="entry name" value="TRANSMEMBRANE PROTEIN"/>
    <property type="match status" value="1"/>
</dbReference>
<keyword evidence="1" id="KW-1133">Transmembrane helix</keyword>
<dbReference type="Proteomes" id="UP000681720">
    <property type="component" value="Unassembled WGS sequence"/>
</dbReference>
<keyword evidence="1" id="KW-0472">Membrane</keyword>
<protein>
    <submittedName>
        <fullName evidence="2">Uncharacterized protein</fullName>
    </submittedName>
</protein>
<evidence type="ECO:0000313" key="2">
    <source>
        <dbReference type="EMBL" id="CAF3864697.1"/>
    </source>
</evidence>
<keyword evidence="1" id="KW-0812">Transmembrane</keyword>
<proteinExistence type="predicted"/>
<dbReference type="EMBL" id="CAJOBJ010001160">
    <property type="protein sequence ID" value="CAF3864697.1"/>
    <property type="molecule type" value="Genomic_DNA"/>
</dbReference>
<evidence type="ECO:0000313" key="3">
    <source>
        <dbReference type="Proteomes" id="UP000681720"/>
    </source>
</evidence>
<feature type="transmembrane region" description="Helical" evidence="1">
    <location>
        <begin position="6"/>
        <end position="26"/>
    </location>
</feature>
<feature type="transmembrane region" description="Helical" evidence="1">
    <location>
        <begin position="82"/>
        <end position="101"/>
    </location>
</feature>
<dbReference type="PANTHER" id="PTHR36009">
    <property type="match status" value="1"/>
</dbReference>
<gene>
    <name evidence="2" type="ORF">GIL414_LOCUS4687</name>
</gene>
<feature type="transmembrane region" description="Helical" evidence="1">
    <location>
        <begin position="183"/>
        <end position="202"/>
    </location>
</feature>